<reference evidence="1" key="2">
    <citation type="journal article" date="2024" name="Plant">
        <title>Genomic evolution and insights into agronomic trait innovations of Sesamum species.</title>
        <authorList>
            <person name="Miao H."/>
            <person name="Wang L."/>
            <person name="Qu L."/>
            <person name="Liu H."/>
            <person name="Sun Y."/>
            <person name="Le M."/>
            <person name="Wang Q."/>
            <person name="Wei S."/>
            <person name="Zheng Y."/>
            <person name="Lin W."/>
            <person name="Duan Y."/>
            <person name="Cao H."/>
            <person name="Xiong S."/>
            <person name="Wang X."/>
            <person name="Wei L."/>
            <person name="Li C."/>
            <person name="Ma Q."/>
            <person name="Ju M."/>
            <person name="Zhao R."/>
            <person name="Li G."/>
            <person name="Mu C."/>
            <person name="Tian Q."/>
            <person name="Mei H."/>
            <person name="Zhang T."/>
            <person name="Gao T."/>
            <person name="Zhang H."/>
        </authorList>
    </citation>
    <scope>NUCLEOTIDE SEQUENCE</scope>
    <source>
        <strain evidence="1">KEN1</strain>
    </source>
</reference>
<evidence type="ECO:0000313" key="1">
    <source>
        <dbReference type="EMBL" id="KAL0446581.1"/>
    </source>
</evidence>
<protein>
    <submittedName>
        <fullName evidence="1">Uncharacterized protein</fullName>
    </submittedName>
</protein>
<dbReference type="AlphaFoldDB" id="A0AAW2X0F8"/>
<comment type="caution">
    <text evidence="1">The sequence shown here is derived from an EMBL/GenBank/DDBJ whole genome shotgun (WGS) entry which is preliminary data.</text>
</comment>
<gene>
    <name evidence="1" type="ORF">Slati_1786000</name>
</gene>
<name>A0AAW2X0F8_9LAMI</name>
<proteinExistence type="predicted"/>
<organism evidence="1">
    <name type="scientific">Sesamum latifolium</name>
    <dbReference type="NCBI Taxonomy" id="2727402"/>
    <lineage>
        <taxon>Eukaryota</taxon>
        <taxon>Viridiplantae</taxon>
        <taxon>Streptophyta</taxon>
        <taxon>Embryophyta</taxon>
        <taxon>Tracheophyta</taxon>
        <taxon>Spermatophyta</taxon>
        <taxon>Magnoliopsida</taxon>
        <taxon>eudicotyledons</taxon>
        <taxon>Gunneridae</taxon>
        <taxon>Pentapetalae</taxon>
        <taxon>asterids</taxon>
        <taxon>lamiids</taxon>
        <taxon>Lamiales</taxon>
        <taxon>Pedaliaceae</taxon>
        <taxon>Sesamum</taxon>
    </lineage>
</organism>
<sequence length="55" mass="5974">MAENCMASANASFNSYISWGMKLNITSGSSQLPRAAKFRAVVSDLHVAKLSRQRA</sequence>
<accession>A0AAW2X0F8</accession>
<reference evidence="1" key="1">
    <citation type="submission" date="2020-06" db="EMBL/GenBank/DDBJ databases">
        <authorList>
            <person name="Li T."/>
            <person name="Hu X."/>
            <person name="Zhang T."/>
            <person name="Song X."/>
            <person name="Zhang H."/>
            <person name="Dai N."/>
            <person name="Sheng W."/>
            <person name="Hou X."/>
            <person name="Wei L."/>
        </authorList>
    </citation>
    <scope>NUCLEOTIDE SEQUENCE</scope>
    <source>
        <strain evidence="1">KEN1</strain>
        <tissue evidence="1">Leaf</tissue>
    </source>
</reference>
<dbReference type="EMBL" id="JACGWN010000006">
    <property type="protein sequence ID" value="KAL0446581.1"/>
    <property type="molecule type" value="Genomic_DNA"/>
</dbReference>